<evidence type="ECO:0000256" key="2">
    <source>
        <dbReference type="ARBA" id="ARBA00023015"/>
    </source>
</evidence>
<keyword evidence="4" id="KW-0804">Transcription</keyword>
<organism evidence="7 8">
    <name type="scientific">Bacillus thuringiensis serovar andalousiensis</name>
    <dbReference type="NCBI Taxonomy" id="257985"/>
    <lineage>
        <taxon>Bacteria</taxon>
        <taxon>Bacillati</taxon>
        <taxon>Bacillota</taxon>
        <taxon>Bacilli</taxon>
        <taxon>Bacillales</taxon>
        <taxon>Bacillaceae</taxon>
        <taxon>Bacillus</taxon>
        <taxon>Bacillus cereus group</taxon>
    </lineage>
</organism>
<dbReference type="GO" id="GO:0003677">
    <property type="term" value="F:DNA binding"/>
    <property type="evidence" value="ECO:0007669"/>
    <property type="project" value="InterPro"/>
</dbReference>
<dbReference type="InterPro" id="IPR014284">
    <property type="entry name" value="RNA_pol_sigma-70_dom"/>
</dbReference>
<comment type="similarity">
    <text evidence="1">Belongs to the sigma-70 factor family. ECF subfamily.</text>
</comment>
<proteinExistence type="inferred from homology"/>
<keyword evidence="2" id="KW-0805">Transcription regulation</keyword>
<dbReference type="InterPro" id="IPR013249">
    <property type="entry name" value="RNA_pol_sigma70_r4_t2"/>
</dbReference>
<dbReference type="InterPro" id="IPR036388">
    <property type="entry name" value="WH-like_DNA-bd_sf"/>
</dbReference>
<gene>
    <name evidence="7" type="ORF">EVG22_11565</name>
</gene>
<dbReference type="InterPro" id="IPR013324">
    <property type="entry name" value="RNA_pol_sigma_r3/r4-like"/>
</dbReference>
<dbReference type="PANTHER" id="PTHR43133">
    <property type="entry name" value="RNA POLYMERASE ECF-TYPE SIGMA FACTO"/>
    <property type="match status" value="1"/>
</dbReference>
<evidence type="ECO:0000313" key="8">
    <source>
        <dbReference type="Proteomes" id="UP000501374"/>
    </source>
</evidence>
<dbReference type="InterPro" id="IPR039425">
    <property type="entry name" value="RNA_pol_sigma-70-like"/>
</dbReference>
<dbReference type="NCBIfam" id="TIGR02937">
    <property type="entry name" value="sigma70-ECF"/>
    <property type="match status" value="1"/>
</dbReference>
<evidence type="ECO:0000259" key="5">
    <source>
        <dbReference type="Pfam" id="PF04542"/>
    </source>
</evidence>
<evidence type="ECO:0000256" key="1">
    <source>
        <dbReference type="ARBA" id="ARBA00010641"/>
    </source>
</evidence>
<dbReference type="InterPro" id="IPR013325">
    <property type="entry name" value="RNA_pol_sigma_r2"/>
</dbReference>
<feature type="domain" description="RNA polymerase sigma factor 70 region 4 type 2" evidence="6">
    <location>
        <begin position="100"/>
        <end position="150"/>
    </location>
</feature>
<dbReference type="RefSeq" id="WP_172553702.1">
    <property type="nucleotide sequence ID" value="NZ_CP035727.2"/>
</dbReference>
<evidence type="ECO:0000256" key="3">
    <source>
        <dbReference type="ARBA" id="ARBA00023082"/>
    </source>
</evidence>
<feature type="domain" description="RNA polymerase sigma-70 region 2" evidence="5">
    <location>
        <begin position="12"/>
        <end position="72"/>
    </location>
</feature>
<dbReference type="GO" id="GO:0016987">
    <property type="term" value="F:sigma factor activity"/>
    <property type="evidence" value="ECO:0007669"/>
    <property type="project" value="UniProtKB-KW"/>
</dbReference>
<dbReference type="AlphaFoldDB" id="A0A6H0TH53"/>
<dbReference type="CDD" id="cd06171">
    <property type="entry name" value="Sigma70_r4"/>
    <property type="match status" value="1"/>
</dbReference>
<dbReference type="Pfam" id="PF04542">
    <property type="entry name" value="Sigma70_r2"/>
    <property type="match status" value="1"/>
</dbReference>
<name>A0A6H0TH53_BACTU</name>
<dbReference type="Gene3D" id="1.10.1740.10">
    <property type="match status" value="1"/>
</dbReference>
<accession>A0A6H0TH53</accession>
<evidence type="ECO:0000259" key="6">
    <source>
        <dbReference type="Pfam" id="PF08281"/>
    </source>
</evidence>
<dbReference type="InterPro" id="IPR007627">
    <property type="entry name" value="RNA_pol_sigma70_r2"/>
</dbReference>
<reference evidence="8" key="1">
    <citation type="submission" date="2019-02" db="EMBL/GenBank/DDBJ databases">
        <title>Structural and Functional analysis of Lanthipeptide from Bacillus thuringiensis serovar andalousiensis B23193.</title>
        <authorList>
            <person name="Andreeva J.V."/>
            <person name="Grigoreva A."/>
        </authorList>
    </citation>
    <scope>NUCLEOTIDE SEQUENCE [LARGE SCALE GENOMIC DNA]</scope>
    <source>
        <strain evidence="8">B23193</strain>
    </source>
</reference>
<evidence type="ECO:0000313" key="7">
    <source>
        <dbReference type="EMBL" id="QIW19068.1"/>
    </source>
</evidence>
<dbReference type="SUPFAM" id="SSF88946">
    <property type="entry name" value="Sigma2 domain of RNA polymerase sigma factors"/>
    <property type="match status" value="1"/>
</dbReference>
<dbReference type="SUPFAM" id="SSF88659">
    <property type="entry name" value="Sigma3 and sigma4 domains of RNA polymerase sigma factors"/>
    <property type="match status" value="1"/>
</dbReference>
<keyword evidence="3" id="KW-0731">Sigma factor</keyword>
<protein>
    <submittedName>
        <fullName evidence="7">RNA polymerase sigma factor</fullName>
    </submittedName>
</protein>
<dbReference type="Pfam" id="PF08281">
    <property type="entry name" value="Sigma70_r4_2"/>
    <property type="match status" value="1"/>
</dbReference>
<dbReference type="Proteomes" id="UP000501374">
    <property type="component" value="Chromosome"/>
</dbReference>
<sequence length="164" mass="19495">MEYEKVIIETSKSIYRYLLKIGVTPVEAEDIVQDTIHKALLSIPNMKIKYIKTWLFQVAINRHRDLARRQQRIEQIPIESVQLIGAKGLDEPLLKKELQVEIQSILGNMNPVYKHILLLKYDYELSYKEIAAVLEMKEETVRVSLYRARNEFKKQYRRFEDGQR</sequence>
<dbReference type="Gene3D" id="1.10.10.10">
    <property type="entry name" value="Winged helix-like DNA-binding domain superfamily/Winged helix DNA-binding domain"/>
    <property type="match status" value="1"/>
</dbReference>
<evidence type="ECO:0000256" key="4">
    <source>
        <dbReference type="ARBA" id="ARBA00023163"/>
    </source>
</evidence>
<dbReference type="GO" id="GO:0006352">
    <property type="term" value="P:DNA-templated transcription initiation"/>
    <property type="evidence" value="ECO:0007669"/>
    <property type="project" value="InterPro"/>
</dbReference>
<dbReference type="PANTHER" id="PTHR43133:SF60">
    <property type="entry name" value="RNA POLYMERASE SIGMA FACTOR SIGV"/>
    <property type="match status" value="1"/>
</dbReference>
<dbReference type="EMBL" id="CP035727">
    <property type="protein sequence ID" value="QIW19068.1"/>
    <property type="molecule type" value="Genomic_DNA"/>
</dbReference>